<feature type="domain" description="CMP/dCMP-type deaminase" evidence="2">
    <location>
        <begin position="4"/>
        <end position="60"/>
    </location>
</feature>
<proteinExistence type="inferred from homology"/>
<dbReference type="SUPFAM" id="SSF53927">
    <property type="entry name" value="Cytidine deaminase-like"/>
    <property type="match status" value="1"/>
</dbReference>
<dbReference type="GO" id="GO:0055086">
    <property type="term" value="P:nucleobase-containing small molecule metabolic process"/>
    <property type="evidence" value="ECO:0007669"/>
    <property type="project" value="UniProtKB-ARBA"/>
</dbReference>
<dbReference type="GO" id="GO:0004126">
    <property type="term" value="F:cytidine deaminase activity"/>
    <property type="evidence" value="ECO:0007669"/>
    <property type="project" value="UniProtKB-ARBA"/>
</dbReference>
<reference evidence="3" key="1">
    <citation type="submission" date="2018-05" db="EMBL/GenBank/DDBJ databases">
        <authorList>
            <person name="Lanie J.A."/>
            <person name="Ng W.-L."/>
            <person name="Kazmierczak K.M."/>
            <person name="Andrzejewski T.M."/>
            <person name="Davidsen T.M."/>
            <person name="Wayne K.J."/>
            <person name="Tettelin H."/>
            <person name="Glass J.I."/>
            <person name="Rusch D."/>
            <person name="Podicherti R."/>
            <person name="Tsui H.-C.T."/>
            <person name="Winkler M.E."/>
        </authorList>
    </citation>
    <scope>NUCLEOTIDE SEQUENCE</scope>
</reference>
<sequence length="60" mass="6612">MISDNFEKLFEEAKKVREKAHVPYSQFKVGAAFLTEDNSIVAGCNVENAAYPQSQCAEAS</sequence>
<feature type="non-terminal residue" evidence="3">
    <location>
        <position position="60"/>
    </location>
</feature>
<dbReference type="CDD" id="cd01283">
    <property type="entry name" value="cytidine_deaminase"/>
    <property type="match status" value="1"/>
</dbReference>
<name>A0A383ATR0_9ZZZZ</name>
<dbReference type="PANTHER" id="PTHR11644">
    <property type="entry name" value="CYTIDINE DEAMINASE"/>
    <property type="match status" value="1"/>
</dbReference>
<evidence type="ECO:0000256" key="1">
    <source>
        <dbReference type="ARBA" id="ARBA00006576"/>
    </source>
</evidence>
<dbReference type="InterPro" id="IPR016193">
    <property type="entry name" value="Cytidine_deaminase-like"/>
</dbReference>
<dbReference type="EMBL" id="UINC01194757">
    <property type="protein sequence ID" value="SVE11001.1"/>
    <property type="molecule type" value="Genomic_DNA"/>
</dbReference>
<dbReference type="Gene3D" id="3.40.140.10">
    <property type="entry name" value="Cytidine Deaminase, domain 2"/>
    <property type="match status" value="1"/>
</dbReference>
<accession>A0A383ATR0</accession>
<protein>
    <recommendedName>
        <fullName evidence="2">CMP/dCMP-type deaminase domain-containing protein</fullName>
    </recommendedName>
</protein>
<dbReference type="PROSITE" id="PS51747">
    <property type="entry name" value="CYT_DCMP_DEAMINASES_2"/>
    <property type="match status" value="1"/>
</dbReference>
<dbReference type="NCBIfam" id="NF004064">
    <property type="entry name" value="PRK05578.1"/>
    <property type="match status" value="1"/>
</dbReference>
<dbReference type="InterPro" id="IPR050202">
    <property type="entry name" value="Cyt/Deoxycyt_deaminase"/>
</dbReference>
<dbReference type="GO" id="GO:0005829">
    <property type="term" value="C:cytosol"/>
    <property type="evidence" value="ECO:0007669"/>
    <property type="project" value="TreeGrafter"/>
</dbReference>
<dbReference type="InterPro" id="IPR002125">
    <property type="entry name" value="CMP_dCMP_dom"/>
</dbReference>
<evidence type="ECO:0000259" key="2">
    <source>
        <dbReference type="PROSITE" id="PS51747"/>
    </source>
</evidence>
<dbReference type="GO" id="GO:0008270">
    <property type="term" value="F:zinc ion binding"/>
    <property type="evidence" value="ECO:0007669"/>
    <property type="project" value="TreeGrafter"/>
</dbReference>
<dbReference type="GO" id="GO:0072527">
    <property type="term" value="P:pyrimidine-containing compound metabolic process"/>
    <property type="evidence" value="ECO:0007669"/>
    <property type="project" value="UniProtKB-ARBA"/>
</dbReference>
<dbReference type="AlphaFoldDB" id="A0A383ATR0"/>
<dbReference type="PANTHER" id="PTHR11644:SF2">
    <property type="entry name" value="CYTIDINE DEAMINASE"/>
    <property type="match status" value="1"/>
</dbReference>
<dbReference type="Pfam" id="PF00383">
    <property type="entry name" value="dCMP_cyt_deam_1"/>
    <property type="match status" value="1"/>
</dbReference>
<gene>
    <name evidence="3" type="ORF">METZ01_LOCUS463855</name>
</gene>
<organism evidence="3">
    <name type="scientific">marine metagenome</name>
    <dbReference type="NCBI Taxonomy" id="408172"/>
    <lineage>
        <taxon>unclassified sequences</taxon>
        <taxon>metagenomes</taxon>
        <taxon>ecological metagenomes</taxon>
    </lineage>
</organism>
<comment type="similarity">
    <text evidence="1">Belongs to the cytidine and deoxycytidylate deaminase family.</text>
</comment>
<evidence type="ECO:0000313" key="3">
    <source>
        <dbReference type="EMBL" id="SVE11001.1"/>
    </source>
</evidence>